<accession>A0A1H3FGX8</accession>
<dbReference type="GO" id="GO:0005737">
    <property type="term" value="C:cytoplasm"/>
    <property type="evidence" value="ECO:0007669"/>
    <property type="project" value="UniProtKB-ARBA"/>
</dbReference>
<keyword evidence="5" id="KW-0285">Flavoprotein</keyword>
<evidence type="ECO:0000256" key="4">
    <source>
        <dbReference type="PIRSR" id="PIRSR000138-1"/>
    </source>
</evidence>
<dbReference type="InterPro" id="IPR013785">
    <property type="entry name" value="Aldolase_TIM"/>
</dbReference>
<dbReference type="RefSeq" id="WP_092686603.1">
    <property type="nucleotide sequence ID" value="NZ_FNPK01000001.1"/>
</dbReference>
<dbReference type="GO" id="GO:0010181">
    <property type="term" value="F:FMN binding"/>
    <property type="evidence" value="ECO:0007669"/>
    <property type="project" value="InterPro"/>
</dbReference>
<feature type="binding site" evidence="5">
    <location>
        <begin position="295"/>
        <end position="299"/>
    </location>
    <ligand>
        <name>FMN</name>
        <dbReference type="ChEBI" id="CHEBI:58210"/>
    </ligand>
</feature>
<dbReference type="Gene3D" id="3.20.20.70">
    <property type="entry name" value="Aldolase class I"/>
    <property type="match status" value="1"/>
</dbReference>
<comment type="similarity">
    <text evidence="3">Belongs to the FMN-dependent alpha-hydroxy acid dehydrogenase family.</text>
</comment>
<dbReference type="PANTHER" id="PTHR10578">
    <property type="entry name" value="S -2-HYDROXY-ACID OXIDASE-RELATED"/>
    <property type="match status" value="1"/>
</dbReference>
<evidence type="ECO:0000313" key="7">
    <source>
        <dbReference type="EMBL" id="SDX90017.1"/>
    </source>
</evidence>
<evidence type="ECO:0000313" key="8">
    <source>
        <dbReference type="Proteomes" id="UP000199035"/>
    </source>
</evidence>
<feature type="binding site" evidence="5">
    <location>
        <position position="120"/>
    </location>
    <ligand>
        <name>FMN</name>
        <dbReference type="ChEBI" id="CHEBI:58210"/>
    </ligand>
</feature>
<dbReference type="FunFam" id="3.20.20.70:FF:000056">
    <property type="entry name" value="hydroxyacid oxidase 2"/>
    <property type="match status" value="1"/>
</dbReference>
<dbReference type="AlphaFoldDB" id="A0A1H3FGX8"/>
<evidence type="ECO:0000256" key="2">
    <source>
        <dbReference type="ARBA" id="ARBA00023002"/>
    </source>
</evidence>
<dbReference type="Pfam" id="PF01070">
    <property type="entry name" value="FMN_dh"/>
    <property type="match status" value="1"/>
</dbReference>
<dbReference type="PANTHER" id="PTHR10578:SF143">
    <property type="entry name" value="FMN-DEPENDENT ALPHA-HYDROXY ACID DEHYDROGENASE PB1A11.03"/>
    <property type="match status" value="1"/>
</dbReference>
<dbReference type="PROSITE" id="PS51349">
    <property type="entry name" value="FMN_HYDROXY_ACID_DH_2"/>
    <property type="match status" value="1"/>
</dbReference>
<feature type="active site" description="Proton acceptor" evidence="4">
    <location>
        <position position="264"/>
    </location>
</feature>
<comment type="cofactor">
    <cofactor evidence="1">
        <name>FMN</name>
        <dbReference type="ChEBI" id="CHEBI:58210"/>
    </cofactor>
</comment>
<feature type="binding site" evidence="5">
    <location>
        <position position="168"/>
    </location>
    <ligand>
        <name>FMN</name>
        <dbReference type="ChEBI" id="CHEBI:58210"/>
    </ligand>
</feature>
<dbReference type="GO" id="GO:0016853">
    <property type="term" value="F:isomerase activity"/>
    <property type="evidence" value="ECO:0007669"/>
    <property type="project" value="UniProtKB-KW"/>
</dbReference>
<evidence type="ECO:0000256" key="3">
    <source>
        <dbReference type="ARBA" id="ARBA00024042"/>
    </source>
</evidence>
<proteinExistence type="inferred from homology"/>
<feature type="binding site" evidence="5">
    <location>
        <begin position="91"/>
        <end position="93"/>
    </location>
    <ligand>
        <name>FMN</name>
        <dbReference type="ChEBI" id="CHEBI:58210"/>
    </ligand>
</feature>
<name>A0A1H3FGX8_9GAMM</name>
<keyword evidence="8" id="KW-1185">Reference proteome</keyword>
<dbReference type="Proteomes" id="UP000199035">
    <property type="component" value="Unassembled WGS sequence"/>
</dbReference>
<feature type="binding site" evidence="5">
    <location>
        <position position="262"/>
    </location>
    <ligand>
        <name>FMN</name>
        <dbReference type="ChEBI" id="CHEBI:58210"/>
    </ligand>
</feature>
<feature type="binding site" evidence="5">
    <location>
        <begin position="318"/>
        <end position="319"/>
    </location>
    <ligand>
        <name>FMN</name>
        <dbReference type="ChEBI" id="CHEBI:58210"/>
    </ligand>
</feature>
<feature type="binding site" evidence="5">
    <location>
        <position position="267"/>
    </location>
    <ligand>
        <name>glyoxylate</name>
        <dbReference type="ChEBI" id="CHEBI:36655"/>
    </ligand>
</feature>
<feature type="binding site" evidence="5">
    <location>
        <position position="240"/>
    </location>
    <ligand>
        <name>FMN</name>
        <dbReference type="ChEBI" id="CHEBI:58210"/>
    </ligand>
</feature>
<dbReference type="GO" id="GO:0016491">
    <property type="term" value="F:oxidoreductase activity"/>
    <property type="evidence" value="ECO:0007669"/>
    <property type="project" value="UniProtKB-KW"/>
</dbReference>
<feature type="domain" description="FMN hydroxy acid dehydrogenase" evidence="6">
    <location>
        <begin position="12"/>
        <end position="367"/>
    </location>
</feature>
<evidence type="ECO:0000259" key="6">
    <source>
        <dbReference type="PROSITE" id="PS51349"/>
    </source>
</evidence>
<keyword evidence="7" id="KW-0413">Isomerase</keyword>
<keyword evidence="2" id="KW-0560">Oxidoreductase</keyword>
<sequence>MNAFTPLAPLKQIPAYLQTIADYEKQAQQHLPTMVWHYLQGGSMDELSVQDNLDQFKTIQLIPRHLNDLTQGHTACEILGQKFPHPIFLAPIGHQQQFHPEAELATALAAEVLESNLILSNFSNTDMRSLKIDNPYKWFQLYWQGDREKSLALVKLAEQQNFKALVITVDSPHTGIRDRERRVFFQLPEGMQHPHTPTHIPLPEIGENQHPVFNGLMQIAPKWKDIEWIIAHTSLPVILKGIVHPQDAKLALQYGVQGLIISNHGGRVLDTCISPLTALKLIKKVVPTDFPLILDGGIRRGSDVFKAIALGATAVCIGRPYIYGLATAGALGVAHVLKILKEEFEITMALMGTATVNNINQEHILHK</sequence>
<dbReference type="InterPro" id="IPR012133">
    <property type="entry name" value="Alpha-hydoxy_acid_DH_FMN"/>
</dbReference>
<gene>
    <name evidence="7" type="ORF">SAMN05421643_10159</name>
</gene>
<reference evidence="8" key="1">
    <citation type="submission" date="2016-10" db="EMBL/GenBank/DDBJ databases">
        <authorList>
            <person name="Varghese N."/>
            <person name="Submissions S."/>
        </authorList>
    </citation>
    <scope>NUCLEOTIDE SEQUENCE [LARGE SCALE GENOMIC DNA]</scope>
    <source>
        <strain evidence="8">ANC 5109</strain>
    </source>
</reference>
<organism evidence="7 8">
    <name type="scientific">Acinetobacter kyonggiensis</name>
    <dbReference type="NCBI Taxonomy" id="595670"/>
    <lineage>
        <taxon>Bacteria</taxon>
        <taxon>Pseudomonadati</taxon>
        <taxon>Pseudomonadota</taxon>
        <taxon>Gammaproteobacteria</taxon>
        <taxon>Moraxellales</taxon>
        <taxon>Moraxellaceae</taxon>
        <taxon>Acinetobacter</taxon>
    </lineage>
</organism>
<dbReference type="PIRSF" id="PIRSF000138">
    <property type="entry name" value="Al-hdrx_acd_dh"/>
    <property type="match status" value="1"/>
</dbReference>
<dbReference type="InterPro" id="IPR037396">
    <property type="entry name" value="FMN_HAD"/>
</dbReference>
<dbReference type="EMBL" id="FNPK01000001">
    <property type="protein sequence ID" value="SDX90017.1"/>
    <property type="molecule type" value="Genomic_DNA"/>
</dbReference>
<feature type="binding site" evidence="5">
    <location>
        <position position="142"/>
    </location>
    <ligand>
        <name>glyoxylate</name>
        <dbReference type="ChEBI" id="CHEBI:36655"/>
    </ligand>
</feature>
<dbReference type="SUPFAM" id="SSF51395">
    <property type="entry name" value="FMN-linked oxidoreductases"/>
    <property type="match status" value="1"/>
</dbReference>
<keyword evidence="5" id="KW-0288">FMN</keyword>
<evidence type="ECO:0000256" key="5">
    <source>
        <dbReference type="PIRSR" id="PIRSR000138-2"/>
    </source>
</evidence>
<dbReference type="STRING" id="595670.SAMN05421643_10159"/>
<feature type="binding site" evidence="5">
    <location>
        <position position="177"/>
    </location>
    <ligand>
        <name>glyoxylate</name>
        <dbReference type="ChEBI" id="CHEBI:36655"/>
    </ligand>
</feature>
<feature type="binding site" evidence="5">
    <location>
        <position position="264"/>
    </location>
    <ligand>
        <name>glyoxylate</name>
        <dbReference type="ChEBI" id="CHEBI:36655"/>
    </ligand>
</feature>
<feature type="binding site" evidence="5">
    <location>
        <position position="38"/>
    </location>
    <ligand>
        <name>glyoxylate</name>
        <dbReference type="ChEBI" id="CHEBI:36655"/>
    </ligand>
</feature>
<dbReference type="CDD" id="cd02809">
    <property type="entry name" value="alpha_hydroxyacid_oxid_FMN"/>
    <property type="match status" value="1"/>
</dbReference>
<feature type="binding site" evidence="5">
    <location>
        <position position="140"/>
    </location>
    <ligand>
        <name>FMN</name>
        <dbReference type="ChEBI" id="CHEBI:58210"/>
    </ligand>
</feature>
<dbReference type="InterPro" id="IPR000262">
    <property type="entry name" value="FMN-dep_DH"/>
</dbReference>
<protein>
    <submittedName>
        <fullName evidence="7">FMN-dependent dehydrogenase, includes L-lactate dehydrogenase and type II isopentenyl diphosphate isomerase</fullName>
    </submittedName>
</protein>
<evidence type="ECO:0000256" key="1">
    <source>
        <dbReference type="ARBA" id="ARBA00001917"/>
    </source>
</evidence>